<name>A0A7G9Y3B2_9EURY</name>
<evidence type="ECO:0000259" key="1">
    <source>
        <dbReference type="Pfam" id="PF13808"/>
    </source>
</evidence>
<dbReference type="PANTHER" id="PTHR30298">
    <property type="entry name" value="H REPEAT-ASSOCIATED PREDICTED TRANSPOSASE"/>
    <property type="match status" value="1"/>
</dbReference>
<sequence length="417" mass="48144">MSNFNNGAIGEIGYGQEKSVEHNVELLISDGTDVTHFIELLGDMSDPRDNRGKRHELSFVLAVTTMAIMSGKNHVSEIHRYIRNKIKWLRKIFDRPNVEPISRAQLPRILDIVDWEELNAVIEEFFSVTVENINGEWIAIDGKVLRGTITDNDNAHENEQITIAIGHKSQQIFFQRKMSGAKSSEVTVVRKLLKETWLQRAKVTLDPLHANPTTLETINQSGGKYIVQIKKNQPTLFEMFGDMAQEEKAIGSTKTVENSRGRLEEREGRFFPLKDMEFDARWNQSDFQTLIAVDRTTEKIKKKEITKERSYYVSNVELEGHQPKTLTDVEEELFTAIREHWHVESNNYIRDTTFKEDYVKTKNKNQGQILSLLRTVAINTIRKTNPKNFKEAIDSLCDSQEVLTSVLLKFNFLRSWI</sequence>
<gene>
    <name evidence="2" type="ORF">AHFDIGBM_00006</name>
    <name evidence="3" type="ORF">FMBMJNEF_00002</name>
</gene>
<dbReference type="EMBL" id="MT630664">
    <property type="protein sequence ID" value="QNO41739.1"/>
    <property type="molecule type" value="Genomic_DNA"/>
</dbReference>
<proteinExistence type="predicted"/>
<evidence type="ECO:0000313" key="2">
    <source>
        <dbReference type="EMBL" id="QNO41739.1"/>
    </source>
</evidence>
<evidence type="ECO:0000313" key="3">
    <source>
        <dbReference type="EMBL" id="QNO42496.1"/>
    </source>
</evidence>
<accession>A0A7G9Y3B2</accession>
<dbReference type="InterPro" id="IPR051698">
    <property type="entry name" value="Transposase_11-like"/>
</dbReference>
<protein>
    <recommendedName>
        <fullName evidence="1">H repeat-associated protein N-terminal domain-containing protein</fullName>
    </recommendedName>
</protein>
<organism evidence="3">
    <name type="scientific">Candidatus Methanogaster sp. ANME-2c ERB4</name>
    <dbReference type="NCBI Taxonomy" id="2759911"/>
    <lineage>
        <taxon>Archaea</taxon>
        <taxon>Methanobacteriati</taxon>
        <taxon>Methanobacteriota</taxon>
        <taxon>Stenosarchaea group</taxon>
        <taxon>Methanomicrobia</taxon>
        <taxon>Methanosarcinales</taxon>
        <taxon>ANME-2 cluster</taxon>
        <taxon>Candidatus Methanogasteraceae</taxon>
        <taxon>Candidatus Methanogaster</taxon>
    </lineage>
</organism>
<reference evidence="3" key="1">
    <citation type="submission" date="2020-06" db="EMBL/GenBank/DDBJ databases">
        <title>Unique genomic features of the anaerobic methanotrophic archaea.</title>
        <authorList>
            <person name="Chadwick G.L."/>
            <person name="Skennerton C.T."/>
            <person name="Laso-Perez R."/>
            <person name="Leu A.O."/>
            <person name="Speth D.R."/>
            <person name="Yu H."/>
            <person name="Morgan-Lang C."/>
            <person name="Hatzenpichler R."/>
            <person name="Goudeau D."/>
            <person name="Malmstrom R."/>
            <person name="Brazelton W.J."/>
            <person name="Woyke T."/>
            <person name="Hallam S.J."/>
            <person name="Tyson G.W."/>
            <person name="Wegener G."/>
            <person name="Boetius A."/>
            <person name="Orphan V."/>
        </authorList>
    </citation>
    <scope>NUCLEOTIDE SEQUENCE</scope>
</reference>
<dbReference type="AlphaFoldDB" id="A0A7G9Y3B2"/>
<dbReference type="InterPro" id="IPR032806">
    <property type="entry name" value="YbfD_N"/>
</dbReference>
<dbReference type="PANTHER" id="PTHR30298:SF0">
    <property type="entry name" value="PROTEIN YBFL-RELATED"/>
    <property type="match status" value="1"/>
</dbReference>
<dbReference type="NCBIfam" id="NF033564">
    <property type="entry name" value="transpos_ISAs1"/>
    <property type="match status" value="1"/>
</dbReference>
<dbReference type="Pfam" id="PF13808">
    <property type="entry name" value="DDE_Tnp_1_assoc"/>
    <property type="match status" value="1"/>
</dbReference>
<dbReference type="InterPro" id="IPR047647">
    <property type="entry name" value="ISAs1_transpos"/>
</dbReference>
<feature type="domain" description="H repeat-associated protein N-terminal" evidence="1">
    <location>
        <begin position="39"/>
        <end position="124"/>
    </location>
</feature>
<dbReference type="EMBL" id="MT630744">
    <property type="protein sequence ID" value="QNO42496.1"/>
    <property type="molecule type" value="Genomic_DNA"/>
</dbReference>